<keyword evidence="2" id="KW-0175">Coiled coil</keyword>
<feature type="region of interest" description="Disordered" evidence="3">
    <location>
        <begin position="110"/>
        <end position="165"/>
    </location>
</feature>
<dbReference type="AlphaFoldDB" id="A0A081AML9"/>
<proteinExistence type="inferred from homology"/>
<dbReference type="Proteomes" id="UP000028582">
    <property type="component" value="Unassembled WGS sequence"/>
</dbReference>
<dbReference type="InterPro" id="IPR026766">
    <property type="entry name" value="Fam133"/>
</dbReference>
<protein>
    <submittedName>
        <fullName evidence="4">Uncharacterized protein</fullName>
    </submittedName>
</protein>
<gene>
    <name evidence="4" type="ORF">F444_05294</name>
</gene>
<dbReference type="EMBL" id="ANJA01001035">
    <property type="protein sequence ID" value="ETO80130.1"/>
    <property type="molecule type" value="Genomic_DNA"/>
</dbReference>
<evidence type="ECO:0000256" key="3">
    <source>
        <dbReference type="SAM" id="MobiDB-lite"/>
    </source>
</evidence>
<feature type="coiled-coil region" evidence="2">
    <location>
        <begin position="71"/>
        <end position="105"/>
    </location>
</feature>
<sequence length="427" mass="47718">MASLDTLVLYEHILSLVDPTELHRSSNSVLQKKFFDLAKSVSDVVATFAKVEEVRDAMNQLEQGNVLTGRSDSLMREMENSMNLQQKLEEALKKVTMEMAVSEKDVDITEETQTQAKRKRGRGMAIEHEREDMVVSESCSGSSSSCSSEEEGDMPTKKKSKGTEAALQDLETTPQLKTMDPCLHLAQECLNTILKVKIKSKKIPGGMKARWSNAVIGIKDVLKQQAACNAVTTDNTIARVTTRALESAMAIFEQVEWTVERFYEIQLLSAALTGACSTNKALMSDYQVAQVKLDKVVKESCRPLVRKIEQDNAGRVLGHLVGTFRGLVKSVETLQCDEKPQRIAEVLSMIEIVMKVDSECKREKDIRRTVEQASVWVATVPLHGDFLPSRFQRFVTKAVTYMKNMEGNQSDLRSTATSITKVLSRRK</sequence>
<reference evidence="4 5" key="1">
    <citation type="submission" date="2013-11" db="EMBL/GenBank/DDBJ databases">
        <title>The Genome Sequence of Phytophthora parasitica P1976.</title>
        <authorList>
            <consortium name="The Broad Institute Genomics Platform"/>
            <person name="Russ C."/>
            <person name="Tyler B."/>
            <person name="Panabieres F."/>
            <person name="Shan W."/>
            <person name="Tripathy S."/>
            <person name="Grunwald N."/>
            <person name="Machado M."/>
            <person name="Johnson C.S."/>
            <person name="Walker B."/>
            <person name="Young S."/>
            <person name="Zeng Q."/>
            <person name="Gargeya S."/>
            <person name="Fitzgerald M."/>
            <person name="Haas B."/>
            <person name="Abouelleil A."/>
            <person name="Allen A.W."/>
            <person name="Alvarado L."/>
            <person name="Arachchi H.M."/>
            <person name="Berlin A.M."/>
            <person name="Chapman S.B."/>
            <person name="Gainer-Dewar J."/>
            <person name="Goldberg J."/>
            <person name="Griggs A."/>
            <person name="Gujja S."/>
            <person name="Hansen M."/>
            <person name="Howarth C."/>
            <person name="Imamovic A."/>
            <person name="Ireland A."/>
            <person name="Larimer J."/>
            <person name="McCowan C."/>
            <person name="Murphy C."/>
            <person name="Pearson M."/>
            <person name="Poon T.W."/>
            <person name="Priest M."/>
            <person name="Roberts A."/>
            <person name="Saif S."/>
            <person name="Shea T."/>
            <person name="Sisk P."/>
            <person name="Sykes S."/>
            <person name="Wortman J."/>
            <person name="Nusbaum C."/>
            <person name="Birren B."/>
        </authorList>
    </citation>
    <scope>NUCLEOTIDE SEQUENCE [LARGE SCALE GENOMIC DNA]</scope>
    <source>
        <strain evidence="4 5">P1976</strain>
    </source>
</reference>
<dbReference type="PANTHER" id="PTHR31911:SF1">
    <property type="entry name" value="FAMILY WITH SEQUENCE SIMILARITY 133 MEMBER B-RELATED"/>
    <property type="match status" value="1"/>
</dbReference>
<dbReference type="OrthoDB" id="164904at2759"/>
<comment type="caution">
    <text evidence="4">The sequence shown here is derived from an EMBL/GenBank/DDBJ whole genome shotgun (WGS) entry which is preliminary data.</text>
</comment>
<name>A0A081AML9_PHYNI</name>
<comment type="similarity">
    <text evidence="1">Belongs to the FAM133 family.</text>
</comment>
<accession>A0A081AML9</accession>
<dbReference type="PANTHER" id="PTHR31911">
    <property type="entry name" value="PROTEIN FAM133"/>
    <property type="match status" value="1"/>
</dbReference>
<evidence type="ECO:0000256" key="1">
    <source>
        <dbReference type="ARBA" id="ARBA00009569"/>
    </source>
</evidence>
<evidence type="ECO:0000256" key="2">
    <source>
        <dbReference type="SAM" id="Coils"/>
    </source>
</evidence>
<evidence type="ECO:0000313" key="4">
    <source>
        <dbReference type="EMBL" id="ETO80130.1"/>
    </source>
</evidence>
<feature type="compositionally biased region" description="Low complexity" evidence="3">
    <location>
        <begin position="136"/>
        <end position="147"/>
    </location>
</feature>
<organism evidence="4 5">
    <name type="scientific">Phytophthora nicotianae P1976</name>
    <dbReference type="NCBI Taxonomy" id="1317066"/>
    <lineage>
        <taxon>Eukaryota</taxon>
        <taxon>Sar</taxon>
        <taxon>Stramenopiles</taxon>
        <taxon>Oomycota</taxon>
        <taxon>Peronosporomycetes</taxon>
        <taxon>Peronosporales</taxon>
        <taxon>Peronosporaceae</taxon>
        <taxon>Phytophthora</taxon>
    </lineage>
</organism>
<evidence type="ECO:0000313" key="5">
    <source>
        <dbReference type="Proteomes" id="UP000028582"/>
    </source>
</evidence>